<protein>
    <submittedName>
        <fullName evidence="1">Uncharacterized protein</fullName>
    </submittedName>
</protein>
<evidence type="ECO:0000313" key="2">
    <source>
        <dbReference type="Proteomes" id="UP000062963"/>
    </source>
</evidence>
<accession>A0A0K2JEY0</accession>
<dbReference type="EMBL" id="CP010899">
    <property type="protein sequence ID" value="ALA96977.1"/>
    <property type="molecule type" value="Genomic_DNA"/>
</dbReference>
<dbReference type="PATRIC" id="fig|273035.7.peg.61"/>
<gene>
    <name evidence="1" type="ORF">SKUN_0052</name>
</gene>
<proteinExistence type="predicted"/>
<dbReference type="STRING" id="273035.SKUN_0052"/>
<sequence length="53" mass="6202">MVTGTLFQDKVMVYMISKSLWLGQEIKPLYGKTTDGKLQYLKYQQLNYLLVNV</sequence>
<organism evidence="1 2">
    <name type="scientific">Spiroplasma kunkelii CR2-3x</name>
    <dbReference type="NCBI Taxonomy" id="273035"/>
    <lineage>
        <taxon>Bacteria</taxon>
        <taxon>Bacillati</taxon>
        <taxon>Mycoplasmatota</taxon>
        <taxon>Mollicutes</taxon>
        <taxon>Entomoplasmatales</taxon>
        <taxon>Spiroplasmataceae</taxon>
        <taxon>Spiroplasma</taxon>
    </lineage>
</organism>
<name>A0A0K2JEY0_SPIKU</name>
<dbReference type="Proteomes" id="UP000062963">
    <property type="component" value="Chromosome"/>
</dbReference>
<dbReference type="RefSeq" id="WP_158500719.1">
    <property type="nucleotide sequence ID" value="NZ_CP010899.1"/>
</dbReference>
<keyword evidence="2" id="KW-1185">Reference proteome</keyword>
<dbReference type="AlphaFoldDB" id="A0A0K2JEY0"/>
<evidence type="ECO:0000313" key="1">
    <source>
        <dbReference type="EMBL" id="ALA96977.1"/>
    </source>
</evidence>
<dbReference type="KEGG" id="skn:SKUN_0052"/>
<reference evidence="1 2" key="1">
    <citation type="journal article" date="2015" name="Genome Announc.">
        <title>Complete Genome Sequence of Spiroplasma kunkelii Strain CR2-3x, Causal Agent of Corn Stunt Disease in Zea mays L.</title>
        <authorList>
            <person name="Davis R.E."/>
            <person name="Shao J."/>
            <person name="Dally E.L."/>
            <person name="Zhao Y."/>
            <person name="Gasparich G.E."/>
            <person name="Gaynor B.J."/>
            <person name="Athey J.C."/>
            <person name="Harrison N.A."/>
            <person name="Donofrio N."/>
        </authorList>
    </citation>
    <scope>NUCLEOTIDE SEQUENCE [LARGE SCALE GENOMIC DNA]</scope>
    <source>
        <strain evidence="1 2">CR2-3x</strain>
    </source>
</reference>